<dbReference type="HOGENOM" id="CLU_051212_0_0_1"/>
<dbReference type="PROSITE" id="PS50948">
    <property type="entry name" value="PAN"/>
    <property type="match status" value="1"/>
</dbReference>
<feature type="compositionally biased region" description="Low complexity" evidence="1">
    <location>
        <begin position="45"/>
        <end position="54"/>
    </location>
</feature>
<dbReference type="Pfam" id="PF00024">
    <property type="entry name" value="PAN_1"/>
    <property type="match status" value="1"/>
</dbReference>
<dbReference type="Pfam" id="PF14295">
    <property type="entry name" value="PAN_4"/>
    <property type="match status" value="1"/>
</dbReference>
<sequence>MVAIRSFVVLYAAVGIASAGKCKPESISSSILSETSISGSVGFSSASTAESSTTVPGTTLETSISESTAETVSSAISTDTTETTTLESSLTTLLTSFVTTSAVITTVESAATTTSAAPIPSCPSDTEQCFGTMEIKCDSIFGGLSDNTEVKDLNECVKKCSSDTNCAAFSYAESIRTCFTTSSLPSNSDEAVLSDWISGKKGTCGQGATSTTFTSTAEATTSAAATSTAPVADPVCSSCVDGARVQCNTSLNGLVLLGSSQSIAECFSFCAQDDDCQGVTRRQDNGACFKAIVDPDDVVAAPQEGRNSAIKGTCRI</sequence>
<feature type="chain" id="PRO_5003866777" description="Apple domain-containing protein" evidence="2">
    <location>
        <begin position="20"/>
        <end position="316"/>
    </location>
</feature>
<evidence type="ECO:0000259" key="3">
    <source>
        <dbReference type="PROSITE" id="PS50948"/>
    </source>
</evidence>
<name>K3VNW8_FUSPC</name>
<dbReference type="RefSeq" id="XP_009254427.1">
    <property type="nucleotide sequence ID" value="XM_009256152.1"/>
</dbReference>
<dbReference type="GeneID" id="20361652"/>
<reference evidence="4 5" key="1">
    <citation type="journal article" date="2012" name="PLoS Pathog.">
        <title>Comparative pathogenomics reveals horizontally acquired novel virulence genes in fungi infecting cereal hosts.</title>
        <authorList>
            <person name="Gardiner D.M."/>
            <person name="McDonald M.C."/>
            <person name="Covarelli L."/>
            <person name="Solomon P.S."/>
            <person name="Rusu A.G."/>
            <person name="Marshall M."/>
            <person name="Kazan K."/>
            <person name="Chakraborty S."/>
            <person name="McDonald B.A."/>
            <person name="Manners J.M."/>
        </authorList>
    </citation>
    <scope>NUCLEOTIDE SEQUENCE [LARGE SCALE GENOMIC DNA]</scope>
    <source>
        <strain evidence="4 5">CS3096</strain>
    </source>
</reference>
<dbReference type="InterPro" id="IPR003609">
    <property type="entry name" value="Pan_app"/>
</dbReference>
<comment type="caution">
    <text evidence="4">The sequence shown here is derived from an EMBL/GenBank/DDBJ whole genome shotgun (WGS) entry which is preliminary data.</text>
</comment>
<feature type="domain" description="Apple" evidence="3">
    <location>
        <begin position="122"/>
        <end position="204"/>
    </location>
</feature>
<protein>
    <recommendedName>
        <fullName evidence="3">Apple domain-containing protein</fullName>
    </recommendedName>
</protein>
<evidence type="ECO:0000256" key="2">
    <source>
        <dbReference type="SAM" id="SignalP"/>
    </source>
</evidence>
<accession>K3VNW8</accession>
<keyword evidence="2" id="KW-0732">Signal</keyword>
<dbReference type="EMBL" id="AFNW01000066">
    <property type="protein sequence ID" value="EKJ76847.1"/>
    <property type="molecule type" value="Genomic_DNA"/>
</dbReference>
<proteinExistence type="predicted"/>
<organism evidence="4 5">
    <name type="scientific">Fusarium pseudograminearum (strain CS3096)</name>
    <name type="common">Wheat and barley crown-rot fungus</name>
    <dbReference type="NCBI Taxonomy" id="1028729"/>
    <lineage>
        <taxon>Eukaryota</taxon>
        <taxon>Fungi</taxon>
        <taxon>Dikarya</taxon>
        <taxon>Ascomycota</taxon>
        <taxon>Pezizomycotina</taxon>
        <taxon>Sordariomycetes</taxon>
        <taxon>Hypocreomycetidae</taxon>
        <taxon>Hypocreales</taxon>
        <taxon>Nectriaceae</taxon>
        <taxon>Fusarium</taxon>
    </lineage>
</organism>
<keyword evidence="5" id="KW-1185">Reference proteome</keyword>
<feature type="signal peptide" evidence="2">
    <location>
        <begin position="1"/>
        <end position="19"/>
    </location>
</feature>
<feature type="region of interest" description="Disordered" evidence="1">
    <location>
        <begin position="45"/>
        <end position="66"/>
    </location>
</feature>
<feature type="compositionally biased region" description="Polar residues" evidence="1">
    <location>
        <begin position="55"/>
        <end position="66"/>
    </location>
</feature>
<dbReference type="Proteomes" id="UP000007978">
    <property type="component" value="Chromosome 3"/>
</dbReference>
<dbReference type="OrthoDB" id="5102041at2759"/>
<gene>
    <name evidence="4" type="ORF">FPSE_03033</name>
</gene>
<evidence type="ECO:0000313" key="4">
    <source>
        <dbReference type="EMBL" id="EKJ76847.1"/>
    </source>
</evidence>
<evidence type="ECO:0000313" key="5">
    <source>
        <dbReference type="Proteomes" id="UP000007978"/>
    </source>
</evidence>
<dbReference type="eggNOG" id="ENOG502RKZ9">
    <property type="taxonomic scope" value="Eukaryota"/>
</dbReference>
<dbReference type="KEGG" id="fpu:FPSE_03033"/>
<dbReference type="Gene3D" id="3.50.4.10">
    <property type="entry name" value="Hepatocyte Growth Factor"/>
    <property type="match status" value="1"/>
</dbReference>
<dbReference type="AlphaFoldDB" id="K3VNW8"/>
<evidence type="ECO:0000256" key="1">
    <source>
        <dbReference type="SAM" id="MobiDB-lite"/>
    </source>
</evidence>